<dbReference type="AlphaFoldDB" id="A0A255YS87"/>
<comment type="caution">
    <text evidence="2">The sequence shown here is derived from an EMBL/GenBank/DDBJ whole genome shotgun (WGS) entry which is preliminary data.</text>
</comment>
<gene>
    <name evidence="2" type="ORF">CHU92_14350</name>
</gene>
<dbReference type="SUPFAM" id="SSF51126">
    <property type="entry name" value="Pectin lyase-like"/>
    <property type="match status" value="1"/>
</dbReference>
<dbReference type="Proteomes" id="UP000216605">
    <property type="component" value="Unassembled WGS sequence"/>
</dbReference>
<proteinExistence type="predicted"/>
<dbReference type="RefSeq" id="WP_094416761.1">
    <property type="nucleotide sequence ID" value="NZ_NOXV01000304.1"/>
</dbReference>
<evidence type="ECO:0000313" key="3">
    <source>
        <dbReference type="Proteomes" id="UP000216605"/>
    </source>
</evidence>
<evidence type="ECO:0008006" key="4">
    <source>
        <dbReference type="Google" id="ProtNLM"/>
    </source>
</evidence>
<protein>
    <recommendedName>
        <fullName evidence="4">Right handed beta helix domain-containing protein</fullName>
    </recommendedName>
</protein>
<organism evidence="2 3">
    <name type="scientific">Flavobacterium cyanobacteriorum</name>
    <dbReference type="NCBI Taxonomy" id="2022802"/>
    <lineage>
        <taxon>Bacteria</taxon>
        <taxon>Pseudomonadati</taxon>
        <taxon>Bacteroidota</taxon>
        <taxon>Flavobacteriia</taxon>
        <taxon>Flavobacteriales</taxon>
        <taxon>Flavobacteriaceae</taxon>
        <taxon>Flavobacterium</taxon>
    </lineage>
</organism>
<reference evidence="2 3" key="1">
    <citation type="submission" date="2017-07" db="EMBL/GenBank/DDBJ databases">
        <title>Flavobacterium cyanobacteriorum sp. nov., isolated from cyanobacterial aggregates in a eutrophic lake.</title>
        <authorList>
            <person name="Cai H."/>
        </authorList>
    </citation>
    <scope>NUCLEOTIDE SEQUENCE [LARGE SCALE GENOMIC DNA]</scope>
    <source>
        <strain evidence="2 3">TH021</strain>
    </source>
</reference>
<dbReference type="InterPro" id="IPR011050">
    <property type="entry name" value="Pectin_lyase_fold/virulence"/>
</dbReference>
<name>A0A255YS87_9FLAO</name>
<sequence length="347" mass="37576">MKKTLLLTLFLLFLNNAVNATIRTVSNVPGGVAQFNNLNAAVNASAANDTLLLAPSATPYTLGYNESAKKLYFFGAGFAPVQSPNGTSISTNYVRAASTFEGIWFRNITNIYMESSGISFIRCYFSDILHVNASISNLLISGCFFARPLNGAGQRLTNSIIRNTIFYGTSENCLTNFNNGSSNNILFDQNLFYGTNGSLNAFFSCNNLLFTNNVFLKMNFSNSITNSNFTRNLTFNTAGGTPPVWTTNGNSSNNNLFDASPMYAAMTDINNGATSWSVDYYRLGASSSGKNYSIGGRDVGLLFENGSDNYNFVRNSRLPYISSMLIDSSSLPLGSNLGVTVQAVKAN</sequence>
<evidence type="ECO:0000313" key="2">
    <source>
        <dbReference type="EMBL" id="OYQ32059.1"/>
    </source>
</evidence>
<feature type="signal peptide" evidence="1">
    <location>
        <begin position="1"/>
        <end position="20"/>
    </location>
</feature>
<keyword evidence="1" id="KW-0732">Signal</keyword>
<dbReference type="EMBL" id="NOXV01000304">
    <property type="protein sequence ID" value="OYQ32059.1"/>
    <property type="molecule type" value="Genomic_DNA"/>
</dbReference>
<feature type="chain" id="PRO_5012242659" description="Right handed beta helix domain-containing protein" evidence="1">
    <location>
        <begin position="21"/>
        <end position="347"/>
    </location>
</feature>
<keyword evidence="3" id="KW-1185">Reference proteome</keyword>
<accession>A0A255YS87</accession>
<evidence type="ECO:0000256" key="1">
    <source>
        <dbReference type="SAM" id="SignalP"/>
    </source>
</evidence>